<proteinExistence type="predicted"/>
<comment type="caution">
    <text evidence="1">The sequence shown here is derived from an EMBL/GenBank/DDBJ whole genome shotgun (WGS) entry which is preliminary data.</text>
</comment>
<evidence type="ECO:0008006" key="3">
    <source>
        <dbReference type="Google" id="ProtNLM"/>
    </source>
</evidence>
<dbReference type="PANTHER" id="PTHR45913">
    <property type="entry name" value="EPM2A-INTERACTING PROTEIN 1"/>
    <property type="match status" value="1"/>
</dbReference>
<name>A0AAW1N9U8_POPJA</name>
<dbReference type="EMBL" id="JASPKY010000003">
    <property type="protein sequence ID" value="KAK9758543.1"/>
    <property type="molecule type" value="Genomic_DNA"/>
</dbReference>
<dbReference type="PANTHER" id="PTHR45913:SF22">
    <property type="entry name" value="SCAN BOX DOMAIN-CONTAINING PROTEIN"/>
    <property type="match status" value="1"/>
</dbReference>
<keyword evidence="2" id="KW-1185">Reference proteome</keyword>
<organism evidence="1 2">
    <name type="scientific">Popillia japonica</name>
    <name type="common">Japanese beetle</name>
    <dbReference type="NCBI Taxonomy" id="7064"/>
    <lineage>
        <taxon>Eukaryota</taxon>
        <taxon>Metazoa</taxon>
        <taxon>Ecdysozoa</taxon>
        <taxon>Arthropoda</taxon>
        <taxon>Hexapoda</taxon>
        <taxon>Insecta</taxon>
        <taxon>Pterygota</taxon>
        <taxon>Neoptera</taxon>
        <taxon>Endopterygota</taxon>
        <taxon>Coleoptera</taxon>
        <taxon>Polyphaga</taxon>
        <taxon>Scarabaeiformia</taxon>
        <taxon>Scarabaeidae</taxon>
        <taxon>Rutelinae</taxon>
        <taxon>Popillia</taxon>
    </lineage>
</organism>
<sequence length="130" mass="14255">MKLDSSGRFGMENETAVEVSYKIALLIAKDKKPHTIEANDLPCERVIRICTNGAHAMTGCRSGFIELAKKKNPKAIGSHCIIHRQALTCQSFPESLNTVLNLAVKVVNHVKSSALNSRLARVSLSHLTLF</sequence>
<gene>
    <name evidence="1" type="ORF">QE152_g671</name>
</gene>
<protein>
    <recommendedName>
        <fullName evidence="3">SCAN domain-containing protein 3</fullName>
    </recommendedName>
</protein>
<accession>A0AAW1N9U8</accession>
<reference evidence="1 2" key="1">
    <citation type="journal article" date="2024" name="BMC Genomics">
        <title>De novo assembly and annotation of Popillia japonica's genome with initial clues to its potential as an invasive pest.</title>
        <authorList>
            <person name="Cucini C."/>
            <person name="Boschi S."/>
            <person name="Funari R."/>
            <person name="Cardaioli E."/>
            <person name="Iannotti N."/>
            <person name="Marturano G."/>
            <person name="Paoli F."/>
            <person name="Bruttini M."/>
            <person name="Carapelli A."/>
            <person name="Frati F."/>
            <person name="Nardi F."/>
        </authorList>
    </citation>
    <scope>NUCLEOTIDE SEQUENCE [LARGE SCALE GENOMIC DNA]</scope>
    <source>
        <strain evidence="1">DMR45628</strain>
    </source>
</reference>
<dbReference type="Proteomes" id="UP001458880">
    <property type="component" value="Unassembled WGS sequence"/>
</dbReference>
<dbReference type="AlphaFoldDB" id="A0AAW1N9U8"/>
<evidence type="ECO:0000313" key="1">
    <source>
        <dbReference type="EMBL" id="KAK9758543.1"/>
    </source>
</evidence>
<evidence type="ECO:0000313" key="2">
    <source>
        <dbReference type="Proteomes" id="UP001458880"/>
    </source>
</evidence>